<feature type="transmembrane region" description="Helical" evidence="3">
    <location>
        <begin position="460"/>
        <end position="481"/>
    </location>
</feature>
<dbReference type="PANTHER" id="PTHR33538:SF2">
    <property type="entry name" value="PROTEIN GAMETE EXPRESSED 1"/>
    <property type="match status" value="1"/>
</dbReference>
<feature type="chain" id="PRO_5042121467" description="Protein GAMETE EXPRESSED 1" evidence="4">
    <location>
        <begin position="20"/>
        <end position="612"/>
    </location>
</feature>
<name>A0AAD4SSZ4_9MAGN</name>
<gene>
    <name evidence="5" type="ORF">MKW98_001329</name>
</gene>
<dbReference type="Proteomes" id="UP001202328">
    <property type="component" value="Unassembled WGS sequence"/>
</dbReference>
<dbReference type="PANTHER" id="PTHR33538">
    <property type="entry name" value="PROTEIN GAMETE EXPRESSED 1"/>
    <property type="match status" value="1"/>
</dbReference>
<accession>A0AAD4SSZ4</accession>
<keyword evidence="3" id="KW-0472">Membrane</keyword>
<dbReference type="InterPro" id="IPR040346">
    <property type="entry name" value="GEX1/Brambleberry"/>
</dbReference>
<comment type="caution">
    <text evidence="5">The sequence shown here is derived from an EMBL/GenBank/DDBJ whole genome shotgun (WGS) entry which is preliminary data.</text>
</comment>
<proteinExistence type="predicted"/>
<keyword evidence="1" id="KW-0175">Coiled coil</keyword>
<dbReference type="EMBL" id="JAJJMB010008870">
    <property type="protein sequence ID" value="KAI3920073.1"/>
    <property type="molecule type" value="Genomic_DNA"/>
</dbReference>
<sequence>MACYLFRVLFFALVLICSSEESYSFSFGWRSPTSSSDETNTKTNNFDHISNKRSGSPSGVALFSMEPLNEPNGIKLVEDAKQYLDSPNSCWRNAYRNLFATCPAILSDNEKKSRLAWELSDCFQKGSGRPSFPKCDSRATMQTCCKKLDDSAHKIYHGYYLKTDSICHQLQADAFKYETERLVNGLKRSAEFAEEKLENIQEKSETLVQKSDEIDKSITSLDRQTQLVAETTKTVQNQMDVQLKHSNIVLEKSKEIVASQSNLLEGQSDMRKVMAMLHESHENLSHNVDKLKTETVEIGKEINEVSNSMSIKMENLQNKADDVGNAVEISLDKQKQLLDGQSTALERLKFQSQALKESGATLQTLADFSRHQQEELLKGQEQLRLAQDQIVEESKSILAAQEAFRAKQANMLLELDRHFTLINRILLDTGLIKACLFYPFVLFVLSVLTSFKRTHHMRGWLLLGLAVTFFVEISSRMYWYGLDLDKQVSMGKNSFLVAAVLRLLYSAFTYRDKKVLDHQMIMSLIEKLGAIEERKKQMGLEMETTDDEDEDDDDIDFLTWIDEDLAEDNCTDPDFMLPERVEENSITTSSLSRKYDLRPRPSSPPMKYIHKY</sequence>
<evidence type="ECO:0008006" key="7">
    <source>
        <dbReference type="Google" id="ProtNLM"/>
    </source>
</evidence>
<evidence type="ECO:0000256" key="1">
    <source>
        <dbReference type="SAM" id="Coils"/>
    </source>
</evidence>
<protein>
    <recommendedName>
        <fullName evidence="7">Protein GAMETE EXPRESSED 1</fullName>
    </recommendedName>
</protein>
<evidence type="ECO:0000313" key="6">
    <source>
        <dbReference type="Proteomes" id="UP001202328"/>
    </source>
</evidence>
<feature type="region of interest" description="Disordered" evidence="2">
    <location>
        <begin position="572"/>
        <end position="612"/>
    </location>
</feature>
<keyword evidence="3" id="KW-0812">Transmembrane</keyword>
<reference evidence="5" key="1">
    <citation type="submission" date="2022-04" db="EMBL/GenBank/DDBJ databases">
        <title>A functionally conserved STORR gene fusion in Papaver species that diverged 16.8 million years ago.</title>
        <authorList>
            <person name="Catania T."/>
        </authorList>
    </citation>
    <scope>NUCLEOTIDE SEQUENCE</scope>
    <source>
        <strain evidence="5">S-188037</strain>
    </source>
</reference>
<dbReference type="AlphaFoldDB" id="A0AAD4SSZ4"/>
<feature type="signal peptide" evidence="4">
    <location>
        <begin position="1"/>
        <end position="19"/>
    </location>
</feature>
<evidence type="ECO:0000256" key="3">
    <source>
        <dbReference type="SAM" id="Phobius"/>
    </source>
</evidence>
<feature type="transmembrane region" description="Helical" evidence="3">
    <location>
        <begin position="430"/>
        <end position="448"/>
    </location>
</feature>
<feature type="transmembrane region" description="Helical" evidence="3">
    <location>
        <begin position="493"/>
        <end position="510"/>
    </location>
</feature>
<organism evidence="5 6">
    <name type="scientific">Papaver atlanticum</name>
    <dbReference type="NCBI Taxonomy" id="357466"/>
    <lineage>
        <taxon>Eukaryota</taxon>
        <taxon>Viridiplantae</taxon>
        <taxon>Streptophyta</taxon>
        <taxon>Embryophyta</taxon>
        <taxon>Tracheophyta</taxon>
        <taxon>Spermatophyta</taxon>
        <taxon>Magnoliopsida</taxon>
        <taxon>Ranunculales</taxon>
        <taxon>Papaveraceae</taxon>
        <taxon>Papaveroideae</taxon>
        <taxon>Papaver</taxon>
    </lineage>
</organism>
<evidence type="ECO:0000256" key="2">
    <source>
        <dbReference type="SAM" id="MobiDB-lite"/>
    </source>
</evidence>
<evidence type="ECO:0000256" key="4">
    <source>
        <dbReference type="SAM" id="SignalP"/>
    </source>
</evidence>
<keyword evidence="6" id="KW-1185">Reference proteome</keyword>
<feature type="region of interest" description="Disordered" evidence="2">
    <location>
        <begin position="29"/>
        <end position="50"/>
    </location>
</feature>
<feature type="coiled-coil region" evidence="1">
    <location>
        <begin position="183"/>
        <end position="213"/>
    </location>
</feature>
<keyword evidence="3" id="KW-1133">Transmembrane helix</keyword>
<evidence type="ECO:0000313" key="5">
    <source>
        <dbReference type="EMBL" id="KAI3920073.1"/>
    </source>
</evidence>
<keyword evidence="4" id="KW-0732">Signal</keyword>